<evidence type="ECO:0000256" key="1">
    <source>
        <dbReference type="SAM" id="Phobius"/>
    </source>
</evidence>
<feature type="transmembrane region" description="Helical" evidence="1">
    <location>
        <begin position="123"/>
        <end position="143"/>
    </location>
</feature>
<feature type="transmembrane region" description="Helical" evidence="1">
    <location>
        <begin position="242"/>
        <end position="268"/>
    </location>
</feature>
<keyword evidence="1" id="KW-0472">Membrane</keyword>
<evidence type="ECO:0000313" key="3">
    <source>
        <dbReference type="Proteomes" id="UP001302349"/>
    </source>
</evidence>
<keyword evidence="1" id="KW-0812">Transmembrane</keyword>
<evidence type="ECO:0000313" key="2">
    <source>
        <dbReference type="EMBL" id="WOK04384.1"/>
    </source>
</evidence>
<keyword evidence="3" id="KW-1185">Reference proteome</keyword>
<feature type="transmembrane region" description="Helical" evidence="1">
    <location>
        <begin position="189"/>
        <end position="217"/>
    </location>
</feature>
<sequence>MTTPKIELYKMRDFGQKLNATIEFIRANFKKLFTTLLFVAGPTALIMGIVMKQFMGFFMGMSANPGNPAILDDLPTLFTNYFVMFLVSIFASIMLSLTTYAFMELYSQKEALEFSAMDVLRKALSRFGSTFLLTILVGITLFISVFFFFLPALYFGVVLSLAIPILYFEKVSPVEAYRRAFTLIKDKWWSTFGLLFISVMISYVVSMIFSVPFYAVYMFELVGVVDKINTDPSAFTNIFSSWYMAISMVILGVGGYLSYSIPLIALGFQYFNLAERNSAPGLINKIQDFENIQ</sequence>
<dbReference type="RefSeq" id="WP_317487194.1">
    <property type="nucleotide sequence ID" value="NZ_CP136051.1"/>
</dbReference>
<reference evidence="2 3" key="1">
    <citation type="journal article" date="2023" name="Microbiol. Resour. Announc.">
        <title>Complete Genome Sequence of Imperialibacter roseus strain P4T.</title>
        <authorList>
            <person name="Tizabi D.R."/>
            <person name="Bachvaroff T."/>
            <person name="Hill R.T."/>
        </authorList>
    </citation>
    <scope>NUCLEOTIDE SEQUENCE [LARGE SCALE GENOMIC DNA]</scope>
    <source>
        <strain evidence="2 3">P4T</strain>
    </source>
</reference>
<keyword evidence="1" id="KW-1133">Transmembrane helix</keyword>
<dbReference type="Proteomes" id="UP001302349">
    <property type="component" value="Chromosome"/>
</dbReference>
<feature type="transmembrane region" description="Helical" evidence="1">
    <location>
        <begin position="81"/>
        <end position="102"/>
    </location>
</feature>
<proteinExistence type="predicted"/>
<protein>
    <recommendedName>
        <fullName evidence="4">Integral membrane protein</fullName>
    </recommendedName>
</protein>
<dbReference type="EMBL" id="CP136051">
    <property type="protein sequence ID" value="WOK04384.1"/>
    <property type="molecule type" value="Genomic_DNA"/>
</dbReference>
<name>A0ABZ0IH62_9BACT</name>
<gene>
    <name evidence="2" type="ORF">RT717_14990</name>
</gene>
<feature type="transmembrane region" description="Helical" evidence="1">
    <location>
        <begin position="36"/>
        <end position="61"/>
    </location>
</feature>
<accession>A0ABZ0IH62</accession>
<organism evidence="2 3">
    <name type="scientific">Imperialibacter roseus</name>
    <dbReference type="NCBI Taxonomy" id="1324217"/>
    <lineage>
        <taxon>Bacteria</taxon>
        <taxon>Pseudomonadati</taxon>
        <taxon>Bacteroidota</taxon>
        <taxon>Cytophagia</taxon>
        <taxon>Cytophagales</taxon>
        <taxon>Flammeovirgaceae</taxon>
        <taxon>Imperialibacter</taxon>
    </lineage>
</organism>
<evidence type="ECO:0008006" key="4">
    <source>
        <dbReference type="Google" id="ProtNLM"/>
    </source>
</evidence>
<feature type="transmembrane region" description="Helical" evidence="1">
    <location>
        <begin position="149"/>
        <end position="168"/>
    </location>
</feature>